<dbReference type="InterPro" id="IPR036217">
    <property type="entry name" value="MethylDNA_cys_MeTrfase_DNAb"/>
</dbReference>
<dbReference type="EMBL" id="VDHJ01000009">
    <property type="protein sequence ID" value="TNL96778.1"/>
    <property type="molecule type" value="Genomic_DNA"/>
</dbReference>
<evidence type="ECO:0000313" key="3">
    <source>
        <dbReference type="EMBL" id="TNL96778.1"/>
    </source>
</evidence>
<dbReference type="Proteomes" id="UP000312032">
    <property type="component" value="Unassembled WGS sequence"/>
</dbReference>
<dbReference type="Gene3D" id="1.10.10.10">
    <property type="entry name" value="Winged helix-like DNA-binding domain superfamily/Winged helix DNA-binding domain"/>
    <property type="match status" value="1"/>
</dbReference>
<organism evidence="3 4">
    <name type="scientific">Corynebacterium tapiri</name>
    <dbReference type="NCBI Taxonomy" id="1448266"/>
    <lineage>
        <taxon>Bacteria</taxon>
        <taxon>Bacillati</taxon>
        <taxon>Actinomycetota</taxon>
        <taxon>Actinomycetes</taxon>
        <taxon>Mycobacteriales</taxon>
        <taxon>Corynebacteriaceae</taxon>
        <taxon>Corynebacterium</taxon>
    </lineage>
</organism>
<comment type="caution">
    <text evidence="3">The sequence shown here is derived from an EMBL/GenBank/DDBJ whole genome shotgun (WGS) entry which is preliminary data.</text>
</comment>
<evidence type="ECO:0000259" key="2">
    <source>
        <dbReference type="Pfam" id="PF01035"/>
    </source>
</evidence>
<dbReference type="OrthoDB" id="9132167at2"/>
<protein>
    <submittedName>
        <fullName evidence="3">MGMT family protein</fullName>
    </submittedName>
</protein>
<proteinExistence type="predicted"/>
<name>A0A5C4U2R0_9CORY</name>
<dbReference type="InterPro" id="IPR036388">
    <property type="entry name" value="WH-like_DNA-bd_sf"/>
</dbReference>
<gene>
    <name evidence="3" type="ORF">FHE74_07075</name>
</gene>
<sequence>MPDDHLALSDLAERVLAVIDRLESDQVMTYGEVAQECGTSARAVGTIMRNHGHLVEWWRVVHADGRGHPGAEKFWDNNGIKHAKGRVDWA</sequence>
<dbReference type="GO" id="GO:0006281">
    <property type="term" value="P:DNA repair"/>
    <property type="evidence" value="ECO:0007669"/>
    <property type="project" value="InterPro"/>
</dbReference>
<evidence type="ECO:0000256" key="1">
    <source>
        <dbReference type="ARBA" id="ARBA00022763"/>
    </source>
</evidence>
<dbReference type="Pfam" id="PF01035">
    <property type="entry name" value="DNA_binding_1"/>
    <property type="match status" value="1"/>
</dbReference>
<evidence type="ECO:0000313" key="4">
    <source>
        <dbReference type="Proteomes" id="UP000312032"/>
    </source>
</evidence>
<accession>A0A5C4U2R0</accession>
<keyword evidence="4" id="KW-1185">Reference proteome</keyword>
<dbReference type="SUPFAM" id="SSF46767">
    <property type="entry name" value="Methylated DNA-protein cysteine methyltransferase, C-terminal domain"/>
    <property type="match status" value="1"/>
</dbReference>
<feature type="domain" description="Methylated-DNA-[protein]-cysteine S-methyltransferase DNA binding" evidence="2">
    <location>
        <begin position="12"/>
        <end position="67"/>
    </location>
</feature>
<reference evidence="3 4" key="1">
    <citation type="submission" date="2019-06" db="EMBL/GenBank/DDBJ databases">
        <authorList>
            <person name="Li J."/>
        </authorList>
    </citation>
    <scope>NUCLEOTIDE SEQUENCE [LARGE SCALE GENOMIC DNA]</scope>
    <source>
        <strain evidence="3 4">LMG 28165</strain>
    </source>
</reference>
<dbReference type="RefSeq" id="WP_139465807.1">
    <property type="nucleotide sequence ID" value="NZ_VDHJ01000009.1"/>
</dbReference>
<dbReference type="GO" id="GO:0003824">
    <property type="term" value="F:catalytic activity"/>
    <property type="evidence" value="ECO:0007669"/>
    <property type="project" value="InterPro"/>
</dbReference>
<keyword evidence="1" id="KW-0227">DNA damage</keyword>
<dbReference type="AlphaFoldDB" id="A0A5C4U2R0"/>
<dbReference type="InterPro" id="IPR014048">
    <property type="entry name" value="MethylDNA_cys_MeTrfase_DNA-bd"/>
</dbReference>